<evidence type="ECO:0008006" key="4">
    <source>
        <dbReference type="Google" id="ProtNLM"/>
    </source>
</evidence>
<keyword evidence="3" id="KW-1185">Reference proteome</keyword>
<feature type="region of interest" description="Disordered" evidence="1">
    <location>
        <begin position="45"/>
        <end position="72"/>
    </location>
</feature>
<name>A0ABW4SLU9_9ACTN</name>
<dbReference type="EMBL" id="JBHUFV010000003">
    <property type="protein sequence ID" value="MFD1930323.1"/>
    <property type="molecule type" value="Genomic_DNA"/>
</dbReference>
<protein>
    <recommendedName>
        <fullName evidence="4">ANTAR domain-containing protein</fullName>
    </recommendedName>
</protein>
<reference evidence="3" key="1">
    <citation type="journal article" date="2019" name="Int. J. Syst. Evol. Microbiol.">
        <title>The Global Catalogue of Microorganisms (GCM) 10K type strain sequencing project: providing services to taxonomists for standard genome sequencing and annotation.</title>
        <authorList>
            <consortium name="The Broad Institute Genomics Platform"/>
            <consortium name="The Broad Institute Genome Sequencing Center for Infectious Disease"/>
            <person name="Wu L."/>
            <person name="Ma J."/>
        </authorList>
    </citation>
    <scope>NUCLEOTIDE SEQUENCE [LARGE SCALE GENOMIC DNA]</scope>
    <source>
        <strain evidence="3">ICMP 6774ER</strain>
    </source>
</reference>
<gene>
    <name evidence="2" type="ORF">ACFSKW_02425</name>
</gene>
<evidence type="ECO:0000313" key="3">
    <source>
        <dbReference type="Proteomes" id="UP001597368"/>
    </source>
</evidence>
<sequence>MPDDLDTLERSIDVLRTRVRAAVRDRDLSLARELRGELRKAERAWDLQVSSPPEPRSEPIAGARGGARTGPPVRERVRDALGLLQVPAAGRLVVSVYEAFFSEPLRSSQLSTLRRDEERTFRRSPYGRPHYVCAALTDRLTPARGLLAVSTWPQERRVVGPRSPRVDFLLSTVRVATRVGELEEPSEKAWRLLSRMARNVPGAAGGFGEPEPGVVVRAARAELAVHLEADTRERAELAERAGRQLDEAARLFGATTLSEIARKAACA</sequence>
<comment type="caution">
    <text evidence="2">The sequence shown here is derived from an EMBL/GenBank/DDBJ whole genome shotgun (WGS) entry which is preliminary data.</text>
</comment>
<organism evidence="2 3">
    <name type="scientific">Nonomuraea mangrovi</name>
    <dbReference type="NCBI Taxonomy" id="2316207"/>
    <lineage>
        <taxon>Bacteria</taxon>
        <taxon>Bacillati</taxon>
        <taxon>Actinomycetota</taxon>
        <taxon>Actinomycetes</taxon>
        <taxon>Streptosporangiales</taxon>
        <taxon>Streptosporangiaceae</taxon>
        <taxon>Nonomuraea</taxon>
    </lineage>
</organism>
<dbReference type="RefSeq" id="WP_379568608.1">
    <property type="nucleotide sequence ID" value="NZ_JBHUFV010000003.1"/>
</dbReference>
<accession>A0ABW4SLU9</accession>
<proteinExistence type="predicted"/>
<dbReference type="Proteomes" id="UP001597368">
    <property type="component" value="Unassembled WGS sequence"/>
</dbReference>
<evidence type="ECO:0000313" key="2">
    <source>
        <dbReference type="EMBL" id="MFD1930323.1"/>
    </source>
</evidence>
<evidence type="ECO:0000256" key="1">
    <source>
        <dbReference type="SAM" id="MobiDB-lite"/>
    </source>
</evidence>